<dbReference type="AlphaFoldDB" id="A0A0D6EXG2"/>
<dbReference type="GO" id="GO:0032259">
    <property type="term" value="P:methylation"/>
    <property type="evidence" value="ECO:0007669"/>
    <property type="project" value="UniProtKB-KW"/>
</dbReference>
<feature type="binding site" evidence="6">
    <location>
        <position position="71"/>
    </location>
    <ligand>
        <name>S-adenosyl-L-methionine</name>
        <dbReference type="ChEBI" id="CHEBI:59789"/>
    </ligand>
</feature>
<keyword evidence="3 6" id="KW-0808">Transferase</keyword>
<evidence type="ECO:0000256" key="3">
    <source>
        <dbReference type="ARBA" id="ARBA00022679"/>
    </source>
</evidence>
<dbReference type="Gene3D" id="3.40.50.150">
    <property type="entry name" value="Vaccinia Virus protein VP39"/>
    <property type="match status" value="1"/>
</dbReference>
<dbReference type="PANTHER" id="PTHR43591">
    <property type="entry name" value="METHYLTRANSFERASE"/>
    <property type="match status" value="1"/>
</dbReference>
<accession>A0A0D6EXG2</accession>
<evidence type="ECO:0000256" key="5">
    <source>
        <dbReference type="ARBA" id="ARBA00022691"/>
    </source>
</evidence>
<dbReference type="GO" id="GO:0043770">
    <property type="term" value="F:demethylmenaquinone methyltransferase activity"/>
    <property type="evidence" value="ECO:0007669"/>
    <property type="project" value="UniProtKB-UniRule"/>
</dbReference>
<comment type="catalytic activity">
    <reaction evidence="6">
        <text>a 2-demethylmenaquinol + S-adenosyl-L-methionine = a menaquinol + S-adenosyl-L-homocysteine + H(+)</text>
        <dbReference type="Rhea" id="RHEA:42640"/>
        <dbReference type="Rhea" id="RHEA-COMP:9539"/>
        <dbReference type="Rhea" id="RHEA-COMP:9563"/>
        <dbReference type="ChEBI" id="CHEBI:15378"/>
        <dbReference type="ChEBI" id="CHEBI:18151"/>
        <dbReference type="ChEBI" id="CHEBI:55437"/>
        <dbReference type="ChEBI" id="CHEBI:57856"/>
        <dbReference type="ChEBI" id="CHEBI:59789"/>
        <dbReference type="EC" id="2.1.1.163"/>
    </reaction>
</comment>
<keyword evidence="4 6" id="KW-0831">Ubiquinone biosynthesis</keyword>
<dbReference type="PROSITE" id="PS01183">
    <property type="entry name" value="UBIE_1"/>
    <property type="match status" value="1"/>
</dbReference>
<dbReference type="PROSITE" id="PS51608">
    <property type="entry name" value="SAM_MT_UBIE"/>
    <property type="match status" value="1"/>
</dbReference>
<feature type="binding site" evidence="6">
    <location>
        <position position="97"/>
    </location>
    <ligand>
        <name>S-adenosyl-L-methionine</name>
        <dbReference type="ChEBI" id="CHEBI:59789"/>
    </ligand>
</feature>
<evidence type="ECO:0000256" key="6">
    <source>
        <dbReference type="HAMAP-Rule" id="MF_01813"/>
    </source>
</evidence>
<dbReference type="RefSeq" id="WP_046488602.1">
    <property type="nucleotide sequence ID" value="NZ_LN827929.1"/>
</dbReference>
<organism evidence="7 8">
    <name type="scientific">Candidatus Methylopumilus planktonicus</name>
    <dbReference type="NCBI Taxonomy" id="1581557"/>
    <lineage>
        <taxon>Bacteria</taxon>
        <taxon>Pseudomonadati</taxon>
        <taxon>Pseudomonadota</taxon>
        <taxon>Betaproteobacteria</taxon>
        <taxon>Nitrosomonadales</taxon>
        <taxon>Methylophilaceae</taxon>
        <taxon>Candidatus Methylopumilus</taxon>
    </lineage>
</organism>
<dbReference type="EC" id="2.1.1.201" evidence="6"/>
<comment type="caution">
    <text evidence="6">Lacks conserved residue(s) required for the propagation of feature annotation.</text>
</comment>
<evidence type="ECO:0000313" key="7">
    <source>
        <dbReference type="EMBL" id="CEZ19948.1"/>
    </source>
</evidence>
<evidence type="ECO:0000256" key="1">
    <source>
        <dbReference type="ARBA" id="ARBA00022428"/>
    </source>
</evidence>
<dbReference type="GO" id="GO:0008425">
    <property type="term" value="F:2-methoxy-6-polyprenyl-1,4-benzoquinol methyltransferase activity"/>
    <property type="evidence" value="ECO:0007669"/>
    <property type="project" value="UniProtKB-UniRule"/>
</dbReference>
<dbReference type="Proteomes" id="UP000064007">
    <property type="component" value="Chromosome 1"/>
</dbReference>
<reference evidence="8" key="1">
    <citation type="submission" date="2014-12" db="EMBL/GenBank/DDBJ databases">
        <authorList>
            <person name="Salcher M.M."/>
        </authorList>
    </citation>
    <scope>NUCLEOTIDE SEQUENCE [LARGE SCALE GENOMIC DNA]</scope>
    <source>
        <strain evidence="8">MMS-10A-171</strain>
    </source>
</reference>
<evidence type="ECO:0000256" key="2">
    <source>
        <dbReference type="ARBA" id="ARBA00022603"/>
    </source>
</evidence>
<dbReference type="STRING" id="1581557.BN1208_1067"/>
<evidence type="ECO:0000256" key="4">
    <source>
        <dbReference type="ARBA" id="ARBA00022688"/>
    </source>
</evidence>
<comment type="pathway">
    <text evidence="6">Cofactor biosynthesis; ubiquinone biosynthesis.</text>
</comment>
<dbReference type="HOGENOM" id="CLU_037990_0_0_4"/>
<keyword evidence="2 6" id="KW-0489">Methyltransferase</keyword>
<comment type="catalytic activity">
    <reaction evidence="6">
        <text>a 2-methoxy-6-(all-trans-polyprenyl)benzene-1,4-diol + S-adenosyl-L-methionine = a 5-methoxy-2-methyl-3-(all-trans-polyprenyl)benzene-1,4-diol + S-adenosyl-L-homocysteine + H(+)</text>
        <dbReference type="Rhea" id="RHEA:28286"/>
        <dbReference type="Rhea" id="RHEA-COMP:10858"/>
        <dbReference type="Rhea" id="RHEA-COMP:10859"/>
        <dbReference type="ChEBI" id="CHEBI:15378"/>
        <dbReference type="ChEBI" id="CHEBI:57856"/>
        <dbReference type="ChEBI" id="CHEBI:59789"/>
        <dbReference type="ChEBI" id="CHEBI:84166"/>
        <dbReference type="ChEBI" id="CHEBI:84167"/>
        <dbReference type="EC" id="2.1.1.201"/>
    </reaction>
</comment>
<dbReference type="UniPathway" id="UPA00232"/>
<dbReference type="Pfam" id="PF01209">
    <property type="entry name" value="Ubie_methyltran"/>
    <property type="match status" value="1"/>
</dbReference>
<dbReference type="UniPathway" id="UPA00079">
    <property type="reaction ID" value="UER00169"/>
</dbReference>
<keyword evidence="8" id="KW-1185">Reference proteome</keyword>
<dbReference type="EMBL" id="LN827929">
    <property type="protein sequence ID" value="CEZ19948.1"/>
    <property type="molecule type" value="Genomic_DNA"/>
</dbReference>
<dbReference type="GO" id="GO:0009060">
    <property type="term" value="P:aerobic respiration"/>
    <property type="evidence" value="ECO:0007669"/>
    <property type="project" value="UniProtKB-UniRule"/>
</dbReference>
<comment type="pathway">
    <text evidence="6">Quinol/quinone metabolism; menaquinone biosynthesis; menaquinol from 1,4-dihydroxy-2-naphthoate: step 2/2.</text>
</comment>
<dbReference type="PANTHER" id="PTHR43591:SF24">
    <property type="entry name" value="2-METHOXY-6-POLYPRENYL-1,4-BENZOQUINOL METHYLASE, MITOCHONDRIAL"/>
    <property type="match status" value="1"/>
</dbReference>
<proteinExistence type="inferred from homology"/>
<name>A0A0D6EXG2_9PROT</name>
<keyword evidence="1 6" id="KW-0474">Menaquinone biosynthesis</keyword>
<dbReference type="CDD" id="cd02440">
    <property type="entry name" value="AdoMet_MTases"/>
    <property type="match status" value="1"/>
</dbReference>
<sequence length="250" mass="28368">MSNKKTHFGYSEIDAKEKVSKVASVFHSVASNYDLMNDLMSFGMHHIWKKFLVNTSNVKKNARILDIAGGTADLSILLAKKIGVQSADFNGQIIHSDINLSMLNIGRNKLIDQGIFIPSILCDAESLPFPDNYFDCVTIGFGIRNMTDKKKALKEIYRVLSPGGKILILEFSKVWKPLQFFYDQFSFKLLPKLGKLFAKDESSYQYLVESIRVHPDQESLKTMMEEESFLKVEYLNLSSGVVAIHMGYKF</sequence>
<dbReference type="NCBIfam" id="TIGR01934">
    <property type="entry name" value="MenG_MenH_UbiE"/>
    <property type="match status" value="1"/>
</dbReference>
<dbReference type="InterPro" id="IPR023576">
    <property type="entry name" value="UbiE/COQ5_MeTrFase_CS"/>
</dbReference>
<protein>
    <recommendedName>
        <fullName evidence="6">Ubiquinone/menaquinone biosynthesis C-methyltransferase UbiE</fullName>
        <ecNumber evidence="6">2.1.1.163</ecNumber>
        <ecNumber evidence="6">2.1.1.201</ecNumber>
    </recommendedName>
    <alternativeName>
        <fullName evidence="6">2-methoxy-6-polyprenyl-1,4-benzoquinol methylase</fullName>
    </alternativeName>
    <alternativeName>
        <fullName evidence="6">Demethylmenaquinone methyltransferase</fullName>
    </alternativeName>
</protein>
<dbReference type="KEGG" id="mbat:BN1208_1067"/>
<comment type="similarity">
    <text evidence="6">Belongs to the class I-like SAM-binding methyltransferase superfamily. MenG/UbiE family.</text>
</comment>
<dbReference type="EC" id="2.1.1.163" evidence="6"/>
<dbReference type="SUPFAM" id="SSF53335">
    <property type="entry name" value="S-adenosyl-L-methionine-dependent methyltransferases"/>
    <property type="match status" value="1"/>
</dbReference>
<dbReference type="GO" id="GO:0009234">
    <property type="term" value="P:menaquinone biosynthetic process"/>
    <property type="evidence" value="ECO:0007669"/>
    <property type="project" value="UniProtKB-UniRule"/>
</dbReference>
<keyword evidence="5 6" id="KW-0949">S-adenosyl-L-methionine</keyword>
<comment type="function">
    <text evidence="6">Methyltransferase required for the conversion of demethylmenaquinol (DMKH2) to menaquinol (MKH2) and the conversion of 2-polyprenyl-6-methoxy-1,4-benzoquinol (DDMQH2) to 2-polyprenyl-3-methyl-6-methoxy-1,4-benzoquinol (DMQH2).</text>
</comment>
<dbReference type="HAMAP" id="MF_01813">
    <property type="entry name" value="MenG_UbiE_methyltr"/>
    <property type="match status" value="1"/>
</dbReference>
<evidence type="ECO:0000313" key="8">
    <source>
        <dbReference type="Proteomes" id="UP000064007"/>
    </source>
</evidence>
<dbReference type="InterPro" id="IPR004033">
    <property type="entry name" value="UbiE/COQ5_MeTrFase"/>
</dbReference>
<gene>
    <name evidence="6 7" type="primary">ubiE</name>
    <name evidence="7" type="ORF">BN1208_1067</name>
</gene>
<dbReference type="OrthoDB" id="9808140at2"/>
<feature type="binding site" evidence="6">
    <location>
        <begin position="123"/>
        <end position="124"/>
    </location>
    <ligand>
        <name>S-adenosyl-L-methionine</name>
        <dbReference type="ChEBI" id="CHEBI:59789"/>
    </ligand>
</feature>
<dbReference type="InterPro" id="IPR029063">
    <property type="entry name" value="SAM-dependent_MTases_sf"/>
</dbReference>